<dbReference type="EMBL" id="BARS01040761">
    <property type="protein sequence ID" value="GAG39239.1"/>
    <property type="molecule type" value="Genomic_DNA"/>
</dbReference>
<name>X0X7M4_9ZZZZ</name>
<evidence type="ECO:0000313" key="1">
    <source>
        <dbReference type="EMBL" id="GAG39239.1"/>
    </source>
</evidence>
<reference evidence="1" key="1">
    <citation type="journal article" date="2014" name="Front. Microbiol.">
        <title>High frequency of phylogenetically diverse reductive dehalogenase-homologous genes in deep subseafloor sedimentary metagenomes.</title>
        <authorList>
            <person name="Kawai M."/>
            <person name="Futagami T."/>
            <person name="Toyoda A."/>
            <person name="Takaki Y."/>
            <person name="Nishi S."/>
            <person name="Hori S."/>
            <person name="Arai W."/>
            <person name="Tsubouchi T."/>
            <person name="Morono Y."/>
            <person name="Uchiyama I."/>
            <person name="Ito T."/>
            <person name="Fujiyama A."/>
            <person name="Inagaki F."/>
            <person name="Takami H."/>
        </authorList>
    </citation>
    <scope>NUCLEOTIDE SEQUENCE</scope>
    <source>
        <strain evidence="1">Expedition CK06-06</strain>
    </source>
</reference>
<sequence length="244" mass="25216">MVCTAKAGAIFVDANAAPGGDGLTWGTAYKYLQDAFYKPPTSGDEIWVAEGTYKPDQDEGSNVTAGDRYATFELKDGVSFYGGFPIGGGTWEERDPNQYETTLSGDLNGDDGPDFVNNGENSYCVVHYNQTGDGATLAGFTVTRGNANGSGAREAGGGGVNNESGGKLVLINCTLEFNSASGGGGGVFIYKGTGLSQIFNCIFRKNKTEPGAIGGGGLLLYRAGSPILNNCMFLENISGDGGGL</sequence>
<dbReference type="InterPro" id="IPR012334">
    <property type="entry name" value="Pectin_lyas_fold"/>
</dbReference>
<gene>
    <name evidence="1" type="ORF">S01H1_62090</name>
</gene>
<proteinExistence type="predicted"/>
<dbReference type="Gene3D" id="2.160.20.10">
    <property type="entry name" value="Single-stranded right-handed beta-helix, Pectin lyase-like"/>
    <property type="match status" value="1"/>
</dbReference>
<dbReference type="SUPFAM" id="SSF51126">
    <property type="entry name" value="Pectin lyase-like"/>
    <property type="match status" value="1"/>
</dbReference>
<accession>X0X7M4</accession>
<comment type="caution">
    <text evidence="1">The sequence shown here is derived from an EMBL/GenBank/DDBJ whole genome shotgun (WGS) entry which is preliminary data.</text>
</comment>
<dbReference type="AlphaFoldDB" id="X0X7M4"/>
<protein>
    <recommendedName>
        <fullName evidence="2">Right handed beta helix domain-containing protein</fullName>
    </recommendedName>
</protein>
<evidence type="ECO:0008006" key="2">
    <source>
        <dbReference type="Google" id="ProtNLM"/>
    </source>
</evidence>
<organism evidence="1">
    <name type="scientific">marine sediment metagenome</name>
    <dbReference type="NCBI Taxonomy" id="412755"/>
    <lineage>
        <taxon>unclassified sequences</taxon>
        <taxon>metagenomes</taxon>
        <taxon>ecological metagenomes</taxon>
    </lineage>
</organism>
<dbReference type="InterPro" id="IPR011050">
    <property type="entry name" value="Pectin_lyase_fold/virulence"/>
</dbReference>
<feature type="non-terminal residue" evidence="1">
    <location>
        <position position="244"/>
    </location>
</feature>